<dbReference type="Gene3D" id="3.30.460.10">
    <property type="entry name" value="Beta Polymerase, domain 2"/>
    <property type="match status" value="1"/>
</dbReference>
<evidence type="ECO:0000256" key="5">
    <source>
        <dbReference type="ARBA" id="ARBA00022723"/>
    </source>
</evidence>
<dbReference type="Pfam" id="PF13735">
    <property type="entry name" value="tRNA_NucTran2_2"/>
    <property type="match status" value="1"/>
</dbReference>
<evidence type="ECO:0000256" key="10">
    <source>
        <dbReference type="ARBA" id="ARBA00022884"/>
    </source>
</evidence>
<dbReference type="Gene3D" id="1.10.3090.10">
    <property type="entry name" value="cca-adding enzyme, domain 2"/>
    <property type="match status" value="1"/>
</dbReference>
<evidence type="ECO:0000256" key="7">
    <source>
        <dbReference type="ARBA" id="ARBA00022800"/>
    </source>
</evidence>
<accession>A0A0S7WK19</accession>
<dbReference type="GO" id="GO:0003723">
    <property type="term" value="F:RNA binding"/>
    <property type="evidence" value="ECO:0007669"/>
    <property type="project" value="UniProtKB-KW"/>
</dbReference>
<dbReference type="SUPFAM" id="SSF81301">
    <property type="entry name" value="Nucleotidyltransferase"/>
    <property type="match status" value="1"/>
</dbReference>
<keyword evidence="9" id="KW-0460">Magnesium</keyword>
<dbReference type="GO" id="GO:0008033">
    <property type="term" value="P:tRNA processing"/>
    <property type="evidence" value="ECO:0007669"/>
    <property type="project" value="UniProtKB-KW"/>
</dbReference>
<dbReference type="InterPro" id="IPR050124">
    <property type="entry name" value="tRNA_CCA-adding_enzyme"/>
</dbReference>
<evidence type="ECO:0000256" key="3">
    <source>
        <dbReference type="ARBA" id="ARBA00022694"/>
    </source>
</evidence>
<evidence type="ECO:0000256" key="11">
    <source>
        <dbReference type="RuleBase" id="RU003953"/>
    </source>
</evidence>
<evidence type="ECO:0000256" key="9">
    <source>
        <dbReference type="ARBA" id="ARBA00022842"/>
    </source>
</evidence>
<comment type="caution">
    <text evidence="15">The sequence shown here is derived from an EMBL/GenBank/DDBJ whole genome shotgun (WGS) entry which is preliminary data.</text>
</comment>
<evidence type="ECO:0000256" key="1">
    <source>
        <dbReference type="ARBA" id="ARBA00001946"/>
    </source>
</evidence>
<gene>
    <name evidence="15" type="ORF">AMJ40_03010</name>
</gene>
<dbReference type="PANTHER" id="PTHR47545:SF1">
    <property type="entry name" value="MULTIFUNCTIONAL CCA PROTEIN"/>
    <property type="match status" value="1"/>
</dbReference>
<evidence type="ECO:0000313" key="15">
    <source>
        <dbReference type="EMBL" id="KPJ50419.1"/>
    </source>
</evidence>
<keyword evidence="3" id="KW-0819">tRNA processing</keyword>
<dbReference type="Proteomes" id="UP000051124">
    <property type="component" value="Unassembled WGS sequence"/>
</dbReference>
<feature type="domain" description="Poly A polymerase head" evidence="12">
    <location>
        <begin position="27"/>
        <end position="68"/>
    </location>
</feature>
<dbReference type="Pfam" id="PF01743">
    <property type="entry name" value="PolyA_pol"/>
    <property type="match status" value="2"/>
</dbReference>
<dbReference type="InterPro" id="IPR003607">
    <property type="entry name" value="HD/PDEase_dom"/>
</dbReference>
<dbReference type="InterPro" id="IPR002646">
    <property type="entry name" value="PolA_pol_head_dom"/>
</dbReference>
<evidence type="ECO:0000256" key="2">
    <source>
        <dbReference type="ARBA" id="ARBA00022679"/>
    </source>
</evidence>
<dbReference type="InterPro" id="IPR032828">
    <property type="entry name" value="PolyA_RNA-bd"/>
</dbReference>
<keyword evidence="8" id="KW-0067">ATP-binding</keyword>
<feature type="domain" description="CCA-adding enzyme C-terminal" evidence="14">
    <location>
        <begin position="322"/>
        <end position="454"/>
    </location>
</feature>
<evidence type="ECO:0000259" key="14">
    <source>
        <dbReference type="Pfam" id="PF13735"/>
    </source>
</evidence>
<dbReference type="PANTHER" id="PTHR47545">
    <property type="entry name" value="MULTIFUNCTIONAL CCA PROTEIN"/>
    <property type="match status" value="1"/>
</dbReference>
<dbReference type="InterPro" id="IPR032810">
    <property type="entry name" value="CCA-adding_enz_C"/>
</dbReference>
<comment type="cofactor">
    <cofactor evidence="1">
        <name>Mg(2+)</name>
        <dbReference type="ChEBI" id="CHEBI:18420"/>
    </cofactor>
</comment>
<keyword evidence="7" id="KW-0692">RNA repair</keyword>
<protein>
    <recommendedName>
        <fullName evidence="17">HD domain-containing protein</fullName>
    </recommendedName>
</protein>
<keyword evidence="6" id="KW-0547">Nucleotide-binding</keyword>
<dbReference type="AlphaFoldDB" id="A0A0S7WK19"/>
<proteinExistence type="inferred from homology"/>
<dbReference type="SUPFAM" id="SSF81891">
    <property type="entry name" value="Poly A polymerase C-terminal region-like"/>
    <property type="match status" value="1"/>
</dbReference>
<evidence type="ECO:0000259" key="13">
    <source>
        <dbReference type="Pfam" id="PF12627"/>
    </source>
</evidence>
<keyword evidence="4" id="KW-0548">Nucleotidyltransferase</keyword>
<comment type="similarity">
    <text evidence="11">Belongs to the tRNA nucleotidyltransferase/poly(A) polymerase family.</text>
</comment>
<name>A0A0S7WK19_UNCT6</name>
<dbReference type="GO" id="GO:0005524">
    <property type="term" value="F:ATP binding"/>
    <property type="evidence" value="ECO:0007669"/>
    <property type="project" value="UniProtKB-KW"/>
</dbReference>
<evidence type="ECO:0000256" key="6">
    <source>
        <dbReference type="ARBA" id="ARBA00022741"/>
    </source>
</evidence>
<evidence type="ECO:0000256" key="4">
    <source>
        <dbReference type="ARBA" id="ARBA00022695"/>
    </source>
</evidence>
<organism evidence="15 16">
    <name type="scientific">candidate division TA06 bacterium DG_26</name>
    <dbReference type="NCBI Taxonomy" id="1703771"/>
    <lineage>
        <taxon>Bacteria</taxon>
        <taxon>Bacteria division TA06</taxon>
    </lineage>
</organism>
<evidence type="ECO:0000313" key="16">
    <source>
        <dbReference type="Proteomes" id="UP000051124"/>
    </source>
</evidence>
<dbReference type="EMBL" id="LIZT01000022">
    <property type="protein sequence ID" value="KPJ50419.1"/>
    <property type="molecule type" value="Genomic_DNA"/>
</dbReference>
<dbReference type="GO" id="GO:0046872">
    <property type="term" value="F:metal ion binding"/>
    <property type="evidence" value="ECO:0007669"/>
    <property type="project" value="UniProtKB-KW"/>
</dbReference>
<dbReference type="CDD" id="cd00077">
    <property type="entry name" value="HDc"/>
    <property type="match status" value="1"/>
</dbReference>
<evidence type="ECO:0008006" key="17">
    <source>
        <dbReference type="Google" id="ProtNLM"/>
    </source>
</evidence>
<sequence>MGLERLREELQRTGIPVEHLAPEKKRVYLVGGCIRDALLGRHIVDFDFVVEDSGINYAEDLARKVGGRFVPLKLDEGRVVYKRSLVLDFSGLGTRKIEDDLRDRDFTINAMAVELQDLLHARWRILDPCSGMEDLSSKVIRTVAEDSLVKDPVRLLRAFRFASELDFVIEGNTMNALKLHRDLIRGVAGERISYELKLILQSDASWKQVDEMGEVSLLVTLFPELREMDTLLPEIELLTHSIASLRELEGLLSGTRESIDRLKPWSASYFHWKHRKPLLKLATLLHDIGKPNTLSSDKKGRVHFYGHDMLGEKLLHPILKERLRLSNAEVEAITRLVRYHMRPHLLGREEELTPRAMRRFFADLEEEWVGVLLLAYADALASENGDVSNLESLITQLVEFKEETEKKGKVERLIDGSDLIGELQLEPGPIFRKILERVEEEQLEGKVRTKEEALELVREMLKQGEG</sequence>
<keyword evidence="10 11" id="KW-0694">RNA-binding</keyword>
<feature type="domain" description="tRNA nucleotidyltransferase/poly(A) polymerase RNA and SrmB- binding" evidence="13">
    <location>
        <begin position="166"/>
        <end position="226"/>
    </location>
</feature>
<dbReference type="Pfam" id="PF12627">
    <property type="entry name" value="PolyA_pol_RNAbd"/>
    <property type="match status" value="1"/>
</dbReference>
<dbReference type="GO" id="GO:0016779">
    <property type="term" value="F:nucleotidyltransferase activity"/>
    <property type="evidence" value="ECO:0007669"/>
    <property type="project" value="UniProtKB-KW"/>
</dbReference>
<reference evidence="15 16" key="1">
    <citation type="journal article" date="2015" name="Microbiome">
        <title>Genomic resolution of linkages in carbon, nitrogen, and sulfur cycling among widespread estuary sediment bacteria.</title>
        <authorList>
            <person name="Baker B.J."/>
            <person name="Lazar C.S."/>
            <person name="Teske A.P."/>
            <person name="Dick G.J."/>
        </authorList>
    </citation>
    <scope>NUCLEOTIDE SEQUENCE [LARGE SCALE GENOMIC DNA]</scope>
    <source>
        <strain evidence="15">DG_26</strain>
    </source>
</reference>
<keyword evidence="5" id="KW-0479">Metal-binding</keyword>
<feature type="domain" description="Poly A polymerase head" evidence="12">
    <location>
        <begin position="94"/>
        <end position="141"/>
    </location>
</feature>
<keyword evidence="2 11" id="KW-0808">Transferase</keyword>
<dbReference type="InterPro" id="IPR043519">
    <property type="entry name" value="NT_sf"/>
</dbReference>
<evidence type="ECO:0000259" key="12">
    <source>
        <dbReference type="Pfam" id="PF01743"/>
    </source>
</evidence>
<dbReference type="GO" id="GO:0042245">
    <property type="term" value="P:RNA repair"/>
    <property type="evidence" value="ECO:0007669"/>
    <property type="project" value="UniProtKB-KW"/>
</dbReference>
<evidence type="ECO:0000256" key="8">
    <source>
        <dbReference type="ARBA" id="ARBA00022840"/>
    </source>
</evidence>